<keyword evidence="1" id="KW-0812">Transmembrane</keyword>
<dbReference type="EMBL" id="MU151104">
    <property type="protein sequence ID" value="KAF9450454.1"/>
    <property type="molecule type" value="Genomic_DNA"/>
</dbReference>
<protein>
    <recommendedName>
        <fullName evidence="2">DUF6534 domain-containing protein</fullName>
    </recommendedName>
</protein>
<keyword evidence="1" id="KW-0472">Membrane</keyword>
<feature type="non-terminal residue" evidence="3">
    <location>
        <position position="1"/>
    </location>
</feature>
<accession>A0A9P5XGC0</accession>
<feature type="transmembrane region" description="Helical" evidence="1">
    <location>
        <begin position="130"/>
        <end position="154"/>
    </location>
</feature>
<dbReference type="Pfam" id="PF20152">
    <property type="entry name" value="DUF6534"/>
    <property type="match status" value="1"/>
</dbReference>
<evidence type="ECO:0000259" key="2">
    <source>
        <dbReference type="Pfam" id="PF20152"/>
    </source>
</evidence>
<evidence type="ECO:0000313" key="3">
    <source>
        <dbReference type="EMBL" id="KAF9450454.1"/>
    </source>
</evidence>
<organism evidence="3 4">
    <name type="scientific">Macrolepiota fuliginosa MF-IS2</name>
    <dbReference type="NCBI Taxonomy" id="1400762"/>
    <lineage>
        <taxon>Eukaryota</taxon>
        <taxon>Fungi</taxon>
        <taxon>Dikarya</taxon>
        <taxon>Basidiomycota</taxon>
        <taxon>Agaricomycotina</taxon>
        <taxon>Agaricomycetes</taxon>
        <taxon>Agaricomycetidae</taxon>
        <taxon>Agaricales</taxon>
        <taxon>Agaricineae</taxon>
        <taxon>Agaricaceae</taxon>
        <taxon>Macrolepiota</taxon>
    </lineage>
</organism>
<dbReference type="OrthoDB" id="2953893at2759"/>
<name>A0A9P5XGC0_9AGAR</name>
<keyword evidence="4" id="KW-1185">Reference proteome</keyword>
<comment type="caution">
    <text evidence="3">The sequence shown here is derived from an EMBL/GenBank/DDBJ whole genome shotgun (WGS) entry which is preliminary data.</text>
</comment>
<feature type="transmembrane region" description="Helical" evidence="1">
    <location>
        <begin position="92"/>
        <end position="118"/>
    </location>
</feature>
<keyword evidence="1" id="KW-1133">Transmembrane helix</keyword>
<evidence type="ECO:0000256" key="1">
    <source>
        <dbReference type="SAM" id="Phobius"/>
    </source>
</evidence>
<sequence length="231" mass="25872">GPILIGLLINVFLFGVVVVQMYIYYTTYKKYIFIVFVVDAANTVFNVIYIYNGVIVHFGLLIYSTFIPKSIIGLMVQLCFAWRIYVLTSSRLMVMVVVGLASTGAVGGLIVAYGAVAVPEFTALQELQKFVIIWLVGASAADITITATLVWFLIQRHKTGFRRSDIMVDRIIRVTMQTGLVTSVVAIVNMIVFIIELTMILRRHLLINLTLSKLYSNSLISNLNSRGGWKY</sequence>
<dbReference type="InterPro" id="IPR045339">
    <property type="entry name" value="DUF6534"/>
</dbReference>
<feature type="transmembrane region" description="Helical" evidence="1">
    <location>
        <begin position="6"/>
        <end position="24"/>
    </location>
</feature>
<dbReference type="PANTHER" id="PTHR40465:SF1">
    <property type="entry name" value="DUF6534 DOMAIN-CONTAINING PROTEIN"/>
    <property type="match status" value="1"/>
</dbReference>
<proteinExistence type="predicted"/>
<feature type="transmembrane region" description="Helical" evidence="1">
    <location>
        <begin position="31"/>
        <end position="51"/>
    </location>
</feature>
<dbReference type="Proteomes" id="UP000807342">
    <property type="component" value="Unassembled WGS sequence"/>
</dbReference>
<feature type="non-terminal residue" evidence="3">
    <location>
        <position position="231"/>
    </location>
</feature>
<dbReference type="PANTHER" id="PTHR40465">
    <property type="entry name" value="CHROMOSOME 1, WHOLE GENOME SHOTGUN SEQUENCE"/>
    <property type="match status" value="1"/>
</dbReference>
<feature type="transmembrane region" description="Helical" evidence="1">
    <location>
        <begin position="57"/>
        <end position="80"/>
    </location>
</feature>
<feature type="domain" description="DUF6534" evidence="2">
    <location>
        <begin position="139"/>
        <end position="226"/>
    </location>
</feature>
<dbReference type="AlphaFoldDB" id="A0A9P5XGC0"/>
<gene>
    <name evidence="3" type="ORF">P691DRAFT_652540</name>
</gene>
<evidence type="ECO:0000313" key="4">
    <source>
        <dbReference type="Proteomes" id="UP000807342"/>
    </source>
</evidence>
<reference evidence="3" key="1">
    <citation type="submission" date="2020-11" db="EMBL/GenBank/DDBJ databases">
        <authorList>
            <consortium name="DOE Joint Genome Institute"/>
            <person name="Ahrendt S."/>
            <person name="Riley R."/>
            <person name="Andreopoulos W."/>
            <person name="Labutti K."/>
            <person name="Pangilinan J."/>
            <person name="Ruiz-Duenas F.J."/>
            <person name="Barrasa J.M."/>
            <person name="Sanchez-Garcia M."/>
            <person name="Camarero S."/>
            <person name="Miyauchi S."/>
            <person name="Serrano A."/>
            <person name="Linde D."/>
            <person name="Babiker R."/>
            <person name="Drula E."/>
            <person name="Ayuso-Fernandez I."/>
            <person name="Pacheco R."/>
            <person name="Padilla G."/>
            <person name="Ferreira P."/>
            <person name="Barriuso J."/>
            <person name="Kellner H."/>
            <person name="Castanera R."/>
            <person name="Alfaro M."/>
            <person name="Ramirez L."/>
            <person name="Pisabarro A.G."/>
            <person name="Kuo A."/>
            <person name="Tritt A."/>
            <person name="Lipzen A."/>
            <person name="He G."/>
            <person name="Yan M."/>
            <person name="Ng V."/>
            <person name="Cullen D."/>
            <person name="Martin F."/>
            <person name="Rosso M.-N."/>
            <person name="Henrissat B."/>
            <person name="Hibbett D."/>
            <person name="Martinez A.T."/>
            <person name="Grigoriev I.V."/>
        </authorList>
    </citation>
    <scope>NUCLEOTIDE SEQUENCE</scope>
    <source>
        <strain evidence="3">MF-IS2</strain>
    </source>
</reference>
<feature type="transmembrane region" description="Helical" evidence="1">
    <location>
        <begin position="174"/>
        <end position="195"/>
    </location>
</feature>